<gene>
    <name evidence="5" type="ORF">GNLVRS02_ARAD1D48180g</name>
</gene>
<dbReference type="CDD" id="cd00200">
    <property type="entry name" value="WD40"/>
    <property type="match status" value="1"/>
</dbReference>
<evidence type="ECO:0000256" key="3">
    <source>
        <dbReference type="PROSITE-ProRule" id="PRU00221"/>
    </source>
</evidence>
<keyword evidence="1 3" id="KW-0853">WD repeat</keyword>
<reference evidence="5" key="2">
    <citation type="submission" date="2014-06" db="EMBL/GenBank/DDBJ databases">
        <title>The complete genome of Blastobotrys (Arxula) adeninivorans LS3 - a yeast of biotechnological interest.</title>
        <authorList>
            <person name="Kunze G."/>
            <person name="Gaillardin C."/>
            <person name="Czernicka M."/>
            <person name="Durrens P."/>
            <person name="Martin T."/>
            <person name="Boer E."/>
            <person name="Gabaldon T."/>
            <person name="Cruz J."/>
            <person name="Talla E."/>
            <person name="Marck C."/>
            <person name="Goffeau A."/>
            <person name="Barbe V."/>
            <person name="Baret P."/>
            <person name="Baronian K."/>
            <person name="Beier S."/>
            <person name="Bleykasten C."/>
            <person name="Bode R."/>
            <person name="Casaregola S."/>
            <person name="Despons L."/>
            <person name="Fairhead C."/>
            <person name="Giersberg M."/>
            <person name="Gierski P."/>
            <person name="Hahnel U."/>
            <person name="Hartmann A."/>
            <person name="Jankowska D."/>
            <person name="Jubin C."/>
            <person name="Jung P."/>
            <person name="Lafontaine I."/>
            <person name="Leh-Louis V."/>
            <person name="Lemaire M."/>
            <person name="Marcet-Houben M."/>
            <person name="Mascher M."/>
            <person name="Morel G."/>
            <person name="Richard G.-F."/>
            <person name="Riechen J."/>
            <person name="Sacerdot C."/>
            <person name="Sarkar A."/>
            <person name="Savel G."/>
            <person name="Schacherer J."/>
            <person name="Sherman D."/>
            <person name="Straub M.-L."/>
            <person name="Stein N."/>
            <person name="Thierry A."/>
            <person name="Trautwein-Schult A."/>
            <person name="Westhof E."/>
            <person name="Worch S."/>
            <person name="Dujon B."/>
            <person name="Souciet J.-L."/>
            <person name="Wincker P."/>
            <person name="Scholz U."/>
            <person name="Neuveglise N."/>
        </authorList>
    </citation>
    <scope>NUCLEOTIDE SEQUENCE</scope>
    <source>
        <strain evidence="5">LS3</strain>
    </source>
</reference>
<protein>
    <submittedName>
        <fullName evidence="5">ARAD1D48180p</fullName>
    </submittedName>
</protein>
<evidence type="ECO:0000259" key="4">
    <source>
        <dbReference type="PROSITE" id="PS50181"/>
    </source>
</evidence>
<sequence length="512" mass="56515">MGLASDTMSAESLDTDPFAFAIRRASVLLTSLPIDHRARLAKLFLQGLQLPENALTDLVNTLPSKTRDPSLLPAELFLMILSHLSYRDLARCRQVNRNWHQCVSSGAVWKGRYLQKFSRTSDDSTEESSDSTNAANLELKIEQDRTLTSKGDVPWFNLYATRHTLENNWWRGRCSMHSVSHGGCFDYAHLGTVYSVQGDLAHDIVVSASHDHTAKLWSLSSRKLLRVFYGHSGSVLCLHLDLNRGIVLSGSADNTIIAWRALDGLVLKRLTGHGGAVTGLAANDEILASCSRDGFIRLWSLATLSPIGVLGAHNGCVNTICIRNSLLVSGSSDRTVVVWDLKSQHPIHVFQDLDASVSSVAFISDDTIVAGTRGGAICWFNIRTGQRLGKIRGAHSRTVRSLCYNETHQLLISASHDGLIKVWNANLHTIDSSNSNRLSVSSDSKHIDKRTVSPANTRYFELLYSLSEHNASKSQFHVSTDSRYLLSCGEDLCFTVYDFGLGASKLEYAHQF</sequence>
<dbReference type="InterPro" id="IPR001680">
    <property type="entry name" value="WD40_rpt"/>
</dbReference>
<dbReference type="Gene3D" id="1.20.1280.50">
    <property type="match status" value="1"/>
</dbReference>
<dbReference type="GO" id="GO:1990234">
    <property type="term" value="C:transferase complex"/>
    <property type="evidence" value="ECO:0007669"/>
    <property type="project" value="UniProtKB-ARBA"/>
</dbReference>
<evidence type="ECO:0000256" key="1">
    <source>
        <dbReference type="ARBA" id="ARBA00022574"/>
    </source>
</evidence>
<dbReference type="EMBL" id="HG937694">
    <property type="protein sequence ID" value="CDP39032.1"/>
    <property type="molecule type" value="Genomic_DNA"/>
</dbReference>
<feature type="repeat" description="WD" evidence="3">
    <location>
        <begin position="228"/>
        <end position="259"/>
    </location>
</feature>
<accession>A0A060TJN1</accession>
<dbReference type="InterPro" id="IPR001810">
    <property type="entry name" value="F-box_dom"/>
</dbReference>
<dbReference type="PROSITE" id="PS50082">
    <property type="entry name" value="WD_REPEATS_2"/>
    <property type="match status" value="5"/>
</dbReference>
<dbReference type="InterPro" id="IPR015943">
    <property type="entry name" value="WD40/YVTN_repeat-like_dom_sf"/>
</dbReference>
<evidence type="ECO:0000313" key="5">
    <source>
        <dbReference type="EMBL" id="CDP39032.1"/>
    </source>
</evidence>
<keyword evidence="2" id="KW-0677">Repeat</keyword>
<feature type="domain" description="F-box" evidence="4">
    <location>
        <begin position="66"/>
        <end position="112"/>
    </location>
</feature>
<dbReference type="PROSITE" id="PS50294">
    <property type="entry name" value="WD_REPEATS_REGION"/>
    <property type="match status" value="4"/>
</dbReference>
<dbReference type="Pfam" id="PF12937">
    <property type="entry name" value="F-box-like"/>
    <property type="match status" value="1"/>
</dbReference>
<dbReference type="SMART" id="SM00320">
    <property type="entry name" value="WD40"/>
    <property type="match status" value="7"/>
</dbReference>
<dbReference type="Gene3D" id="2.130.10.10">
    <property type="entry name" value="YVTN repeat-like/Quinoprotein amine dehydrogenase"/>
    <property type="match status" value="2"/>
</dbReference>
<evidence type="ECO:0000256" key="2">
    <source>
        <dbReference type="ARBA" id="ARBA00022737"/>
    </source>
</evidence>
<dbReference type="Pfam" id="PF00400">
    <property type="entry name" value="WD40"/>
    <property type="match status" value="5"/>
</dbReference>
<dbReference type="PhylomeDB" id="A0A060TJN1"/>
<dbReference type="InterPro" id="IPR019775">
    <property type="entry name" value="WD40_repeat_CS"/>
</dbReference>
<proteinExistence type="predicted"/>
<dbReference type="SUPFAM" id="SSF50978">
    <property type="entry name" value="WD40 repeat-like"/>
    <property type="match status" value="1"/>
</dbReference>
<feature type="repeat" description="WD" evidence="3">
    <location>
        <begin position="270"/>
        <end position="309"/>
    </location>
</feature>
<feature type="repeat" description="WD" evidence="3">
    <location>
        <begin position="392"/>
        <end position="424"/>
    </location>
</feature>
<dbReference type="InterPro" id="IPR036047">
    <property type="entry name" value="F-box-like_dom_sf"/>
</dbReference>
<feature type="repeat" description="WD" evidence="3">
    <location>
        <begin position="186"/>
        <end position="227"/>
    </location>
</feature>
<dbReference type="PROSITE" id="PS50181">
    <property type="entry name" value="FBOX"/>
    <property type="match status" value="1"/>
</dbReference>
<dbReference type="PANTHER" id="PTHR22847">
    <property type="entry name" value="WD40 REPEAT PROTEIN"/>
    <property type="match status" value="1"/>
</dbReference>
<name>A0A060TJN1_BLAAD</name>
<feature type="repeat" description="WD" evidence="3">
    <location>
        <begin position="310"/>
        <end position="349"/>
    </location>
</feature>
<dbReference type="SMART" id="SM00256">
    <property type="entry name" value="FBOX"/>
    <property type="match status" value="1"/>
</dbReference>
<dbReference type="InterPro" id="IPR020472">
    <property type="entry name" value="WD40_PAC1"/>
</dbReference>
<dbReference type="PRINTS" id="PR00320">
    <property type="entry name" value="GPROTEINBRPT"/>
</dbReference>
<dbReference type="PANTHER" id="PTHR22847:SF637">
    <property type="entry name" value="WD REPEAT DOMAIN 5B"/>
    <property type="match status" value="1"/>
</dbReference>
<organism evidence="5">
    <name type="scientific">Blastobotrys adeninivorans</name>
    <name type="common">Yeast</name>
    <name type="synonym">Arxula adeninivorans</name>
    <dbReference type="NCBI Taxonomy" id="409370"/>
    <lineage>
        <taxon>Eukaryota</taxon>
        <taxon>Fungi</taxon>
        <taxon>Dikarya</taxon>
        <taxon>Ascomycota</taxon>
        <taxon>Saccharomycotina</taxon>
        <taxon>Dipodascomycetes</taxon>
        <taxon>Dipodascales</taxon>
        <taxon>Trichomonascaceae</taxon>
        <taxon>Blastobotrys</taxon>
    </lineage>
</organism>
<dbReference type="AlphaFoldDB" id="A0A060TJN1"/>
<reference evidence="5" key="1">
    <citation type="submission" date="2014-02" db="EMBL/GenBank/DDBJ databases">
        <authorList>
            <person name="Genoscope - CEA"/>
        </authorList>
    </citation>
    <scope>NUCLEOTIDE SEQUENCE</scope>
    <source>
        <strain evidence="5">LS3</strain>
    </source>
</reference>
<dbReference type="InterPro" id="IPR036322">
    <property type="entry name" value="WD40_repeat_dom_sf"/>
</dbReference>
<dbReference type="SUPFAM" id="SSF81383">
    <property type="entry name" value="F-box domain"/>
    <property type="match status" value="1"/>
</dbReference>
<dbReference type="PROSITE" id="PS00678">
    <property type="entry name" value="WD_REPEATS_1"/>
    <property type="match status" value="1"/>
</dbReference>